<feature type="region of interest" description="Disordered" evidence="5">
    <location>
        <begin position="1"/>
        <end position="43"/>
    </location>
</feature>
<evidence type="ECO:0000256" key="5">
    <source>
        <dbReference type="SAM" id="MobiDB-lite"/>
    </source>
</evidence>
<dbReference type="GO" id="GO:0000981">
    <property type="term" value="F:DNA-binding transcription factor activity, RNA polymerase II-specific"/>
    <property type="evidence" value="ECO:0007669"/>
    <property type="project" value="InterPro"/>
</dbReference>
<dbReference type="AlphaFoldDB" id="A0AA40CWZ8"/>
<dbReference type="PANTHER" id="PTHR46910">
    <property type="entry name" value="TRANSCRIPTION FACTOR PDR1"/>
    <property type="match status" value="1"/>
</dbReference>
<evidence type="ECO:0000313" key="7">
    <source>
        <dbReference type="EMBL" id="KAK0654531.1"/>
    </source>
</evidence>
<dbReference type="InterPro" id="IPR036864">
    <property type="entry name" value="Zn2-C6_fun-type_DNA-bd_sf"/>
</dbReference>
<feature type="region of interest" description="Disordered" evidence="5">
    <location>
        <begin position="127"/>
        <end position="198"/>
    </location>
</feature>
<dbReference type="SMART" id="SM00066">
    <property type="entry name" value="GAL4"/>
    <property type="match status" value="1"/>
</dbReference>
<proteinExistence type="predicted"/>
<keyword evidence="8" id="KW-1185">Reference proteome</keyword>
<dbReference type="GO" id="GO:0003677">
    <property type="term" value="F:DNA binding"/>
    <property type="evidence" value="ECO:0007669"/>
    <property type="project" value="UniProtKB-KW"/>
</dbReference>
<evidence type="ECO:0000256" key="2">
    <source>
        <dbReference type="ARBA" id="ARBA00022723"/>
    </source>
</evidence>
<feature type="domain" description="Zn(2)-C6 fungal-type" evidence="6">
    <location>
        <begin position="52"/>
        <end position="82"/>
    </location>
</feature>
<keyword evidence="2" id="KW-0479">Metal-binding</keyword>
<evidence type="ECO:0000256" key="1">
    <source>
        <dbReference type="ARBA" id="ARBA00004123"/>
    </source>
</evidence>
<dbReference type="InterPro" id="IPR050987">
    <property type="entry name" value="AtrR-like"/>
</dbReference>
<reference evidence="7" key="1">
    <citation type="submission" date="2023-06" db="EMBL/GenBank/DDBJ databases">
        <title>Genome-scale phylogeny and comparative genomics of the fungal order Sordariales.</title>
        <authorList>
            <consortium name="Lawrence Berkeley National Laboratory"/>
            <person name="Hensen N."/>
            <person name="Bonometti L."/>
            <person name="Westerberg I."/>
            <person name="Brannstrom I.O."/>
            <person name="Guillou S."/>
            <person name="Cros-Aarteil S."/>
            <person name="Calhoun S."/>
            <person name="Haridas S."/>
            <person name="Kuo A."/>
            <person name="Mondo S."/>
            <person name="Pangilinan J."/>
            <person name="Riley R."/>
            <person name="Labutti K."/>
            <person name="Andreopoulos B."/>
            <person name="Lipzen A."/>
            <person name="Chen C."/>
            <person name="Yanf M."/>
            <person name="Daum C."/>
            <person name="Ng V."/>
            <person name="Clum A."/>
            <person name="Steindorff A."/>
            <person name="Ohm R."/>
            <person name="Martin F."/>
            <person name="Silar P."/>
            <person name="Natvig D."/>
            <person name="Lalanne C."/>
            <person name="Gautier V."/>
            <person name="Ament-Velasquez S.L."/>
            <person name="Kruys A."/>
            <person name="Hutchinson M.I."/>
            <person name="Powell A.J."/>
            <person name="Barry K."/>
            <person name="Miller A.N."/>
            <person name="Grigoriev I.V."/>
            <person name="Debuchy R."/>
            <person name="Gladieux P."/>
            <person name="Thoren M.H."/>
            <person name="Johannesson H."/>
        </authorList>
    </citation>
    <scope>NUCLEOTIDE SEQUENCE</scope>
    <source>
        <strain evidence="7">CBS 307.81</strain>
    </source>
</reference>
<keyword evidence="4" id="KW-0539">Nucleus</keyword>
<feature type="compositionally biased region" description="Gly residues" evidence="5">
    <location>
        <begin position="159"/>
        <end position="173"/>
    </location>
</feature>
<feature type="compositionally biased region" description="Low complexity" evidence="5">
    <location>
        <begin position="174"/>
        <end position="198"/>
    </location>
</feature>
<evidence type="ECO:0000256" key="4">
    <source>
        <dbReference type="ARBA" id="ARBA00023242"/>
    </source>
</evidence>
<dbReference type="Proteomes" id="UP001174997">
    <property type="component" value="Unassembled WGS sequence"/>
</dbReference>
<evidence type="ECO:0000313" key="8">
    <source>
        <dbReference type="Proteomes" id="UP001174997"/>
    </source>
</evidence>
<dbReference type="CDD" id="cd00067">
    <property type="entry name" value="GAL4"/>
    <property type="match status" value="1"/>
</dbReference>
<comment type="caution">
    <text evidence="7">The sequence shown here is derived from an EMBL/GenBank/DDBJ whole genome shotgun (WGS) entry which is preliminary data.</text>
</comment>
<feature type="region of interest" description="Disordered" evidence="5">
    <location>
        <begin position="652"/>
        <end position="677"/>
    </location>
</feature>
<dbReference type="PROSITE" id="PS50048">
    <property type="entry name" value="ZN2_CY6_FUNGAL_2"/>
    <property type="match status" value="1"/>
</dbReference>
<evidence type="ECO:0000256" key="3">
    <source>
        <dbReference type="ARBA" id="ARBA00023125"/>
    </source>
</evidence>
<dbReference type="EMBL" id="JAULSY010000216">
    <property type="protein sequence ID" value="KAK0654531.1"/>
    <property type="molecule type" value="Genomic_DNA"/>
</dbReference>
<name>A0AA40CWZ8_9PEZI</name>
<keyword evidence="3" id="KW-0238">DNA-binding</keyword>
<dbReference type="Gene3D" id="4.10.240.10">
    <property type="entry name" value="Zn(2)-C6 fungal-type DNA-binding domain"/>
    <property type="match status" value="1"/>
</dbReference>
<evidence type="ECO:0000259" key="6">
    <source>
        <dbReference type="PROSITE" id="PS50048"/>
    </source>
</evidence>
<dbReference type="SUPFAM" id="SSF57701">
    <property type="entry name" value="Zn2/Cys6 DNA-binding domain"/>
    <property type="match status" value="1"/>
</dbReference>
<comment type="subcellular location">
    <subcellularLocation>
        <location evidence="1">Nucleus</location>
    </subcellularLocation>
</comment>
<feature type="region of interest" description="Disordered" evidence="5">
    <location>
        <begin position="70"/>
        <end position="93"/>
    </location>
</feature>
<organism evidence="7 8">
    <name type="scientific">Cercophora samala</name>
    <dbReference type="NCBI Taxonomy" id="330535"/>
    <lineage>
        <taxon>Eukaryota</taxon>
        <taxon>Fungi</taxon>
        <taxon>Dikarya</taxon>
        <taxon>Ascomycota</taxon>
        <taxon>Pezizomycotina</taxon>
        <taxon>Sordariomycetes</taxon>
        <taxon>Sordariomycetidae</taxon>
        <taxon>Sordariales</taxon>
        <taxon>Lasiosphaeriaceae</taxon>
        <taxon>Cercophora</taxon>
    </lineage>
</organism>
<dbReference type="CDD" id="cd12148">
    <property type="entry name" value="fungal_TF_MHR"/>
    <property type="match status" value="1"/>
</dbReference>
<sequence>MAPPTATFKPIQPAPAKRERPGVSSGARSGPSSILSGGDRQQTKRLKAVTQACHTCRRFKARCDGARPRCGGCASKDKPCGYEGEEGQSRQAAKQARLEALEKLMSALQYKSSEEAGELLQRIRTGDDPAVVLSGTESGGESQSPPPVSASVTESVSGSGSGSGSGNGSGSRSGNGSSSTLSAPLTSSSGSRAGSVDSRALTSSSSTLVSLSVSARLNDPVSLYLAALPSAKLTWAGVQSFFSSSGRLFHVFSVEQVDEHHKAVFGLHGRPNLDERVSICCLAIVAAIGVQYNPNEFEKGVDELLYSAARLLYTDVLEYGPLTAIKVCTLLAMYNVNNKATVALAYIEAGLTMCHRQSDSAGVCNPDQLTEQEWVEFRKTWRTLMFFNSWLASTLGYISGADDSAFEKVVPLAENEVDIYTQELGERIQTEMTKISLLKAGILKNRLAYKDITTGGMDGIIKQLEDWHGKLPNDMQLTNLGNFNVSPHARWSIYHIHLLYLGAFMLVYRRLAAQTIRSIKAGDESLLDTNNPTVIKLVKLGVEGGRDSARILGLLYADRGIFKRCWLVIFQTHTSCVVILHSAAQKMLHKHPESSWTEDLNRAQACLDVLRFCGTIDPVALRFLIRLSSIYEKLVEFGATCRTDRQRIEDWVPPPPDLVEESATSPEPEMSSNASEYHGAPTEQYEYLLRIPKDADPDLAKLSLSLLYALCRPWGDPGARGAAEPITVQQPCKTEIPDRGVLPAEKPNFFPGDVDWSREGASAPFRWDTASMGICSINNKVTSKIVPPKMSPEVMFLGSEEPNGWSPAHDVEIYEDE</sequence>
<dbReference type="PROSITE" id="PS00463">
    <property type="entry name" value="ZN2_CY6_FUNGAL_1"/>
    <property type="match status" value="1"/>
</dbReference>
<feature type="compositionally biased region" description="Polar residues" evidence="5">
    <location>
        <begin position="662"/>
        <end position="675"/>
    </location>
</feature>
<protein>
    <recommendedName>
        <fullName evidence="6">Zn(2)-C6 fungal-type domain-containing protein</fullName>
    </recommendedName>
</protein>
<feature type="compositionally biased region" description="Polar residues" evidence="5">
    <location>
        <begin position="26"/>
        <end position="35"/>
    </location>
</feature>
<accession>A0AA40CWZ8</accession>
<gene>
    <name evidence="7" type="ORF">QBC41DRAFT_57716</name>
</gene>
<dbReference type="GO" id="GO:0008270">
    <property type="term" value="F:zinc ion binding"/>
    <property type="evidence" value="ECO:0007669"/>
    <property type="project" value="InterPro"/>
</dbReference>
<dbReference type="InterPro" id="IPR001138">
    <property type="entry name" value="Zn2Cys6_DnaBD"/>
</dbReference>
<dbReference type="PANTHER" id="PTHR46910:SF3">
    <property type="entry name" value="HALOTOLERANCE PROTEIN 9-RELATED"/>
    <property type="match status" value="1"/>
</dbReference>
<dbReference type="Pfam" id="PF00172">
    <property type="entry name" value="Zn_clus"/>
    <property type="match status" value="1"/>
</dbReference>
<dbReference type="GO" id="GO:0005634">
    <property type="term" value="C:nucleus"/>
    <property type="evidence" value="ECO:0007669"/>
    <property type="project" value="UniProtKB-SubCell"/>
</dbReference>